<keyword evidence="4" id="KW-1185">Reference proteome</keyword>
<evidence type="ECO:0000256" key="1">
    <source>
        <dbReference type="PROSITE-ProRule" id="PRU00023"/>
    </source>
</evidence>
<dbReference type="EMBL" id="JROU02002074">
    <property type="protein sequence ID" value="OEH74274.1"/>
    <property type="molecule type" value="Genomic_DNA"/>
</dbReference>
<dbReference type="PANTHER" id="PTHR46455:SF5">
    <property type="entry name" value="SET AND MYND DOMAIN CONTAINING, ARTHROPOD-SPECIFIC, MEMBER 4, ISOFORM A"/>
    <property type="match status" value="1"/>
</dbReference>
<dbReference type="Gene3D" id="6.10.140.2220">
    <property type="match status" value="1"/>
</dbReference>
<dbReference type="Gene3D" id="1.10.220.160">
    <property type="match status" value="1"/>
</dbReference>
<dbReference type="VEuPathDB" id="ToxoDB:cyc_03687"/>
<feature type="region of interest" description="Disordered" evidence="2">
    <location>
        <begin position="57"/>
        <end position="76"/>
    </location>
</feature>
<feature type="repeat" description="ANK" evidence="1">
    <location>
        <begin position="1086"/>
        <end position="1118"/>
    </location>
</feature>
<proteinExistence type="predicted"/>
<comment type="caution">
    <text evidence="3">The sequence shown here is derived from an EMBL/GenBank/DDBJ whole genome shotgun (WGS) entry which is preliminary data.</text>
</comment>
<keyword evidence="1" id="KW-0040">ANK repeat</keyword>
<gene>
    <name evidence="3" type="ORF">cyc_03687</name>
</gene>
<dbReference type="Gene3D" id="2.170.270.10">
    <property type="entry name" value="SET domain"/>
    <property type="match status" value="1"/>
</dbReference>
<organism evidence="3 4">
    <name type="scientific">Cyclospora cayetanensis</name>
    <dbReference type="NCBI Taxonomy" id="88456"/>
    <lineage>
        <taxon>Eukaryota</taxon>
        <taxon>Sar</taxon>
        <taxon>Alveolata</taxon>
        <taxon>Apicomplexa</taxon>
        <taxon>Conoidasida</taxon>
        <taxon>Coccidia</taxon>
        <taxon>Eucoccidiorida</taxon>
        <taxon>Eimeriorina</taxon>
        <taxon>Eimeriidae</taxon>
        <taxon>Cyclospora</taxon>
    </lineage>
</organism>
<dbReference type="InterPro" id="IPR002110">
    <property type="entry name" value="Ankyrin_rpt"/>
</dbReference>
<dbReference type="SMART" id="SM00248">
    <property type="entry name" value="ANK"/>
    <property type="match status" value="5"/>
</dbReference>
<dbReference type="InParanoid" id="A0A1D3CSW0"/>
<dbReference type="InterPro" id="IPR046341">
    <property type="entry name" value="SET_dom_sf"/>
</dbReference>
<dbReference type="VEuPathDB" id="ToxoDB:LOC34620342"/>
<dbReference type="Pfam" id="PF12796">
    <property type="entry name" value="Ank_2"/>
    <property type="match status" value="1"/>
</dbReference>
<dbReference type="SUPFAM" id="SSF48403">
    <property type="entry name" value="Ankyrin repeat"/>
    <property type="match status" value="1"/>
</dbReference>
<evidence type="ECO:0000313" key="3">
    <source>
        <dbReference type="EMBL" id="OEH74274.1"/>
    </source>
</evidence>
<dbReference type="InterPro" id="IPR053010">
    <property type="entry name" value="SET_SmydA-8"/>
</dbReference>
<dbReference type="InterPro" id="IPR036770">
    <property type="entry name" value="Ankyrin_rpt-contain_sf"/>
</dbReference>
<feature type="compositionally biased region" description="Basic and acidic residues" evidence="2">
    <location>
        <begin position="584"/>
        <end position="600"/>
    </location>
</feature>
<feature type="repeat" description="ANK" evidence="1">
    <location>
        <begin position="1053"/>
        <end position="1085"/>
    </location>
</feature>
<dbReference type="SUPFAM" id="SSF82199">
    <property type="entry name" value="SET domain"/>
    <property type="match status" value="1"/>
</dbReference>
<sequence>MLSWESAFRKEYTVGLSRDLFTLHDVVEERLAGQNAFAEDHVPTDAFDAAIKIQQQNAEDDAGEDEERGQKQEWHRKKELKETSEILALQRMLPDLLQQGRLQEAEGAILYFLDRNPRSADGFVLLAEACGCQKNQMGALSAVWGAIYNSPGNRRLLRLLAQYEESFLMERCEIPLQFKVRALQAPDYEAIEESGQSDTSSSLGFGQQEAPVFVAKQGCHTVAFANRDMNPGDLVFKEKPFVCTPLMLEAGQIFSSCFHCLQEREDPGRAFSCPVSPHSCPFVFCSWDCLMRNGRLHAVECKCMPMIHAAAKESGLHVTSVLHVFRTLVKSAMQRELLGPRDESAEFTCTTDVATQLLSLNSYEAAVRQAQPELLKKLLLLSRRLQQGLPSSLLLYLSEKELVHLILVVLQYSLFVSATSAAAAVERKNPECTLGRILAPATALLHHSCVPTATICLQEDGQVAVRALTFIPSGGFICLSVEEDLFKPQKERKAIESPPRVFGCGCVRCTENDEGGRLLRGIRCFKCVRGFLCPAKGRAILDRLKAYEETGICLVPAKQTMNAPVKLTVAKAGGVSFTKIIQKKSEEKQGGQEEVVERPGEMQSKGESLKPADEQWLCNSCGHTSPKVSKACDAMEKDILRRQTQAEADLVKGSKQLAAKGYGDLVEHYGSKVHPQHAVLFNAHTILAGLLASQGGKGLPRALILLRRATVAAETVLPVASMTKVHLYLKLAELTYQAMKLDKQCRRGPSLPPEKIMEPLFCALWNCVACLGREASLSVVICLRLRRFAALLGICTPPLFYVPVVRTEDVFVALYRSATNSTAATPEQIRSHFLRDPMFLAVALLRRGLHFPLALELFRAMKGVHHLPTGFSLLGLACLHSQTAIVSKLLEMGYDLFSKSHLGMTPLLAMCAARGSGLSLTKGPPSRFSGAVGAEEAQLEILRLMLRHCDDLDTSAPVKTDRKVQKSGSPTCKGPLQVKGQCVQNSGNAEQTRRSGKTHVLDMQPNRRRLLFASAHKFLGRSHALHFAASNGKARLCRQLLAAGSVVGVLNAESATPLHLACLAGEVETVKVLLDHGASINSATLRGETPLVLAAYWLHGEVTSVLLERGADCSVVTRAEGMTVLHAVVAGVLRQTKPLFRGLSWEGDPAAIALEGLSMESAARGVYTRGGASLSPEEIFVDLQLPSSIPEDSDLFLFPDELLSRVKKAQQLLLSLMPHCDVSTYTQHTRNGLTAADLLLHSWDSFQSKRNKLLKNGDLRLAPLTDKERRQVEEQWHYAVHLIYILRGLLRPHHFTAEQVAKAEARTPRMDQLNEKHHQRLLADAPWFFPEEVRQATTKAKAGAGVVVTRESMVPRNKHIHIPILANAPPSSAGTLTSLDLGLVYFTHDTTSSSSALVPSKAAAAGPATVEEYWANSLLHLRGLMCTETPGGIAASTPAGLIALALAGSSVVESAKGMRFLDLSVPSLVSPLTASAAVAATENVRGPLAPVGAEPVCSETACSSDEDAEARAVPY</sequence>
<dbReference type="Gene3D" id="1.25.40.20">
    <property type="entry name" value="Ankyrin repeat-containing domain"/>
    <property type="match status" value="2"/>
</dbReference>
<dbReference type="Proteomes" id="UP000095192">
    <property type="component" value="Unassembled WGS sequence"/>
</dbReference>
<feature type="region of interest" description="Disordered" evidence="2">
    <location>
        <begin position="584"/>
        <end position="609"/>
    </location>
</feature>
<evidence type="ECO:0000256" key="2">
    <source>
        <dbReference type="SAM" id="MobiDB-lite"/>
    </source>
</evidence>
<evidence type="ECO:0000313" key="4">
    <source>
        <dbReference type="Proteomes" id="UP000095192"/>
    </source>
</evidence>
<protein>
    <submittedName>
        <fullName evidence="3">Ankyrin repeat-containing protein</fullName>
    </submittedName>
</protein>
<name>A0A1D3CSW0_9EIME</name>
<reference evidence="3 4" key="1">
    <citation type="journal article" date="2016" name="BMC Genomics">
        <title>Comparative genomics reveals Cyclospora cayetanensis possesses coccidia-like metabolism and invasion components but unique surface antigens.</title>
        <authorList>
            <person name="Liu S."/>
            <person name="Wang L."/>
            <person name="Zheng H."/>
            <person name="Xu Z."/>
            <person name="Roellig D.M."/>
            <person name="Li N."/>
            <person name="Frace M.A."/>
            <person name="Tang K."/>
            <person name="Arrowood M.J."/>
            <person name="Moss D.M."/>
            <person name="Zhang L."/>
            <person name="Feng Y."/>
            <person name="Xiao L."/>
        </authorList>
    </citation>
    <scope>NUCLEOTIDE SEQUENCE [LARGE SCALE GENOMIC DNA]</scope>
    <source>
        <strain evidence="3 4">CHN_HEN01</strain>
    </source>
</reference>
<dbReference type="PROSITE" id="PS50088">
    <property type="entry name" value="ANK_REPEAT"/>
    <property type="match status" value="2"/>
</dbReference>
<dbReference type="PANTHER" id="PTHR46455">
    <property type="entry name" value="SET AND MYND DOMAIN CONTAINING, ARTHROPOD-SPECIFIC, MEMBER 4, ISOFORM A"/>
    <property type="match status" value="1"/>
</dbReference>
<accession>A0A1D3CSW0</accession>
<feature type="compositionally biased region" description="Acidic residues" evidence="2">
    <location>
        <begin position="58"/>
        <end position="67"/>
    </location>
</feature>
<dbReference type="FunCoup" id="A0A1D3CSW0">
    <property type="interactions" value="1"/>
</dbReference>
<dbReference type="PROSITE" id="PS50297">
    <property type="entry name" value="ANK_REP_REGION"/>
    <property type="match status" value="2"/>
</dbReference>